<dbReference type="Gene3D" id="2.30.29.30">
    <property type="entry name" value="Pleckstrin-homology domain (PH domain)/Phosphotyrosine-binding domain (PTB)"/>
    <property type="match status" value="1"/>
</dbReference>
<dbReference type="InterPro" id="IPR011993">
    <property type="entry name" value="PH-like_dom_sf"/>
</dbReference>
<evidence type="ECO:0000256" key="1">
    <source>
        <dbReference type="ARBA" id="ARBA00004496"/>
    </source>
</evidence>
<comment type="caution">
    <text evidence="5">The sequence shown here is derived from an EMBL/GenBank/DDBJ whole genome shotgun (WGS) entry which is preliminary data.</text>
</comment>
<evidence type="ECO:0000256" key="4">
    <source>
        <dbReference type="ARBA" id="ARBA00022664"/>
    </source>
</evidence>
<proteinExistence type="inferred from homology"/>
<comment type="similarity">
    <text evidence="2">Belongs to the DCP1 family.</text>
</comment>
<dbReference type="Proteomes" id="UP000824890">
    <property type="component" value="Unassembled WGS sequence"/>
</dbReference>
<protein>
    <submittedName>
        <fullName evidence="5">Uncharacterized protein</fullName>
    </submittedName>
</protein>
<dbReference type="Pfam" id="PF06058">
    <property type="entry name" value="DCP1"/>
    <property type="match status" value="1"/>
</dbReference>
<organism evidence="5 6">
    <name type="scientific">Brassica napus</name>
    <name type="common">Rape</name>
    <dbReference type="NCBI Taxonomy" id="3708"/>
    <lineage>
        <taxon>Eukaryota</taxon>
        <taxon>Viridiplantae</taxon>
        <taxon>Streptophyta</taxon>
        <taxon>Embryophyta</taxon>
        <taxon>Tracheophyta</taxon>
        <taxon>Spermatophyta</taxon>
        <taxon>Magnoliopsida</taxon>
        <taxon>eudicotyledons</taxon>
        <taxon>Gunneridae</taxon>
        <taxon>Pentapetalae</taxon>
        <taxon>rosids</taxon>
        <taxon>malvids</taxon>
        <taxon>Brassicales</taxon>
        <taxon>Brassicaceae</taxon>
        <taxon>Brassiceae</taxon>
        <taxon>Brassica</taxon>
    </lineage>
</organism>
<accession>A0ABQ8C804</accession>
<dbReference type="PANTHER" id="PTHR16290">
    <property type="entry name" value="TRANSCRIPTION FACTOR SMIF DECAPPING ENZYME DCP1"/>
    <property type="match status" value="1"/>
</dbReference>
<dbReference type="InterPro" id="IPR010334">
    <property type="entry name" value="Dcp1"/>
</dbReference>
<name>A0ABQ8C804_BRANA</name>
<evidence type="ECO:0000313" key="5">
    <source>
        <dbReference type="EMBL" id="KAH0913155.1"/>
    </source>
</evidence>
<evidence type="ECO:0000256" key="2">
    <source>
        <dbReference type="ARBA" id="ARBA00008778"/>
    </source>
</evidence>
<comment type="subcellular location">
    <subcellularLocation>
        <location evidence="1">Cytoplasm</location>
    </subcellularLocation>
</comment>
<reference evidence="5 6" key="1">
    <citation type="submission" date="2021-05" db="EMBL/GenBank/DDBJ databases">
        <title>Genome Assembly of Synthetic Allotetraploid Brassica napus Reveals Homoeologous Exchanges between Subgenomes.</title>
        <authorList>
            <person name="Davis J.T."/>
        </authorList>
    </citation>
    <scope>NUCLEOTIDE SEQUENCE [LARGE SCALE GENOMIC DNA]</scope>
    <source>
        <strain evidence="6">cv. Da-Ae</strain>
        <tissue evidence="5">Seedling</tissue>
    </source>
</reference>
<dbReference type="EMBL" id="JAGKQM010000009">
    <property type="protein sequence ID" value="KAH0913155.1"/>
    <property type="molecule type" value="Genomic_DNA"/>
</dbReference>
<feature type="non-terminal residue" evidence="5">
    <location>
        <position position="212"/>
    </location>
</feature>
<keyword evidence="6" id="KW-1185">Reference proteome</keyword>
<sequence>MLSPANRSFHEEILITAAHATFYEFNIEISQWSRKDVEGSLFVVKRSKQEPRFQFIVMNHGNTDNLVEDLLGDFEPEKCQTATNGDLCKEKKRAQIAGSSSASGENDLKTYDKWELVSCPSCKALFWNAEAPRVQTNQESKQFSLCCQRGRVRLPPVREPPSPFLELLESPSFKPHIRIANSLLDFPSMGAKIDKSVTGYGHEKISMTPSSN</sequence>
<gene>
    <name evidence="5" type="ORF">HID58_036476</name>
</gene>
<keyword evidence="4" id="KW-0507">mRNA processing</keyword>
<dbReference type="SUPFAM" id="SSF50729">
    <property type="entry name" value="PH domain-like"/>
    <property type="match status" value="1"/>
</dbReference>
<evidence type="ECO:0000256" key="3">
    <source>
        <dbReference type="ARBA" id="ARBA00022490"/>
    </source>
</evidence>
<evidence type="ECO:0000313" key="6">
    <source>
        <dbReference type="Proteomes" id="UP000824890"/>
    </source>
</evidence>
<dbReference type="PANTHER" id="PTHR16290:SF0">
    <property type="entry name" value="DECAPPING PROTEIN 1, ISOFORM A"/>
    <property type="match status" value="1"/>
</dbReference>
<keyword evidence="3" id="KW-0963">Cytoplasm</keyword>